<sequence length="396" mass="46127">MKGHKKNQQNEFIKKLYDYCIKSNTPNLLQQLIEARKQTILSKLSNTDTGNLSHLFSTEEAIALIGKQPCNILPKHYFMIEQLAHKLFGCLLRCWTEFEIFRTIQHSSNNYHTYSKQEHINSESNIIDEDYHYEIVNDISKDKRLFYTDFCAQPLLLSDAIVLINITTFIKEHKWYEMLSILDISSKGEHFILYQLKTNNSYPTIISSALIEPYQDKANWLFFNDFFQTKHWKNEGVTDSLLSFFPKLKTTYSNDLSSDNSNLSSSDLENAIFSSIIDKRSVCGVIRFTINGPRPKLNQYMYLAQKGLANALYNSGRDMIFSIIEQPAMVLFYQAINNDNCYTPFLFTSHQDINNSGLITYKGICLTKHTSNVFNQYDLKSYNAKIIKRRKDLKQR</sequence>
<dbReference type="HOGENOM" id="CLU_053516_0_0_6"/>
<dbReference type="GO" id="GO:0009372">
    <property type="term" value="P:quorum sensing"/>
    <property type="evidence" value="ECO:0007669"/>
    <property type="project" value="UniProtKB-KW"/>
</dbReference>
<evidence type="ECO:0000313" key="8">
    <source>
        <dbReference type="Proteomes" id="UP000032427"/>
    </source>
</evidence>
<evidence type="ECO:0000256" key="6">
    <source>
        <dbReference type="ARBA" id="ARBA00048576"/>
    </source>
</evidence>
<protein>
    <recommendedName>
        <fullName evidence="2">acyl-homoserine-lactone synthase</fullName>
        <ecNumber evidence="2">2.3.1.184</ecNumber>
    </recommendedName>
</protein>
<evidence type="ECO:0000256" key="2">
    <source>
        <dbReference type="ARBA" id="ARBA00012340"/>
    </source>
</evidence>
<dbReference type="STRING" id="80852.AWOD_I_1040"/>
<proteinExistence type="inferred from homology"/>
<evidence type="ECO:0000256" key="3">
    <source>
        <dbReference type="ARBA" id="ARBA00022654"/>
    </source>
</evidence>
<dbReference type="EMBL" id="LN554846">
    <property type="protein sequence ID" value="CED71129.1"/>
    <property type="molecule type" value="Genomic_DNA"/>
</dbReference>
<keyword evidence="8" id="KW-1185">Reference proteome</keyword>
<dbReference type="Pfam" id="PF17327">
    <property type="entry name" value="AHL_synthase"/>
    <property type="match status" value="1"/>
</dbReference>
<evidence type="ECO:0000256" key="5">
    <source>
        <dbReference type="ARBA" id="ARBA00022929"/>
    </source>
</evidence>
<keyword evidence="3" id="KW-0673">Quorum sensing</keyword>
<comment type="catalytic activity">
    <reaction evidence="6">
        <text>a fatty acyl-[ACP] + S-adenosyl-L-methionine = an N-acyl-L-homoserine lactone + S-methyl-5'-thioadenosine + holo-[ACP] + H(+)</text>
        <dbReference type="Rhea" id="RHEA:10096"/>
        <dbReference type="Rhea" id="RHEA-COMP:9685"/>
        <dbReference type="Rhea" id="RHEA-COMP:14125"/>
        <dbReference type="ChEBI" id="CHEBI:15378"/>
        <dbReference type="ChEBI" id="CHEBI:17509"/>
        <dbReference type="ChEBI" id="CHEBI:55474"/>
        <dbReference type="ChEBI" id="CHEBI:59789"/>
        <dbReference type="ChEBI" id="CHEBI:64479"/>
        <dbReference type="ChEBI" id="CHEBI:138651"/>
        <dbReference type="EC" id="2.3.1.184"/>
    </reaction>
</comment>
<accession>A0A090KHT9</accession>
<keyword evidence="4" id="KW-0949">S-adenosyl-L-methionine</keyword>
<keyword evidence="5" id="KW-0071">Autoinducer synthesis</keyword>
<dbReference type="KEGG" id="awd:AWOD_I_1040"/>
<name>A0A090KHT9_9GAMM</name>
<comment type="similarity">
    <text evidence="1">Belongs to the LuxM / VanM family.</text>
</comment>
<dbReference type="OrthoDB" id="5826416at2"/>
<evidence type="ECO:0000256" key="4">
    <source>
        <dbReference type="ARBA" id="ARBA00022691"/>
    </source>
</evidence>
<reference evidence="8" key="1">
    <citation type="submission" date="2014-09" db="EMBL/GenBank/DDBJ databases">
        <authorList>
            <person name="Hjerde E."/>
        </authorList>
    </citation>
    <scope>NUCLEOTIDE SEQUENCE [LARGE SCALE GENOMIC DNA]</scope>
    <source>
        <strain evidence="8">06/09/139</strain>
    </source>
</reference>
<dbReference type="GO" id="GO:0061579">
    <property type="term" value="F:N-acyl homoserine lactone synthase activity"/>
    <property type="evidence" value="ECO:0007669"/>
    <property type="project" value="UniProtKB-EC"/>
</dbReference>
<evidence type="ECO:0000256" key="1">
    <source>
        <dbReference type="ARBA" id="ARBA00009683"/>
    </source>
</evidence>
<gene>
    <name evidence="7" type="primary">ainS</name>
    <name evidence="7" type="ORF">AWOD_I_1040</name>
</gene>
<dbReference type="InterPro" id="IPR035304">
    <property type="entry name" value="AHL_synthase"/>
</dbReference>
<evidence type="ECO:0000313" key="7">
    <source>
        <dbReference type="EMBL" id="CED71129.1"/>
    </source>
</evidence>
<dbReference type="EC" id="2.3.1.184" evidence="2"/>
<organism evidence="7 8">
    <name type="scientific">Aliivibrio wodanis</name>
    <dbReference type="NCBI Taxonomy" id="80852"/>
    <lineage>
        <taxon>Bacteria</taxon>
        <taxon>Pseudomonadati</taxon>
        <taxon>Pseudomonadota</taxon>
        <taxon>Gammaproteobacteria</taxon>
        <taxon>Vibrionales</taxon>
        <taxon>Vibrionaceae</taxon>
        <taxon>Aliivibrio</taxon>
    </lineage>
</organism>
<dbReference type="PATRIC" id="fig|80852.17.peg.1062"/>
<dbReference type="AlphaFoldDB" id="A0A090KHT9"/>
<dbReference type="Proteomes" id="UP000032427">
    <property type="component" value="Chromosome 1"/>
</dbReference>
<dbReference type="GeneID" id="28540605"/>